<comment type="caution">
    <text evidence="1">The sequence shown here is derived from an EMBL/GenBank/DDBJ whole genome shotgun (WGS) entry which is preliminary data.</text>
</comment>
<gene>
    <name evidence="1" type="ORF">FA95DRAFT_1564348</name>
</gene>
<accession>A0ACB8RFL8</accession>
<name>A0ACB8RFL8_9AGAM</name>
<proteinExistence type="predicted"/>
<evidence type="ECO:0000313" key="2">
    <source>
        <dbReference type="Proteomes" id="UP000814033"/>
    </source>
</evidence>
<reference evidence="1" key="1">
    <citation type="submission" date="2021-02" db="EMBL/GenBank/DDBJ databases">
        <authorList>
            <consortium name="DOE Joint Genome Institute"/>
            <person name="Ahrendt S."/>
            <person name="Looney B.P."/>
            <person name="Miyauchi S."/>
            <person name="Morin E."/>
            <person name="Drula E."/>
            <person name="Courty P.E."/>
            <person name="Chicoki N."/>
            <person name="Fauchery L."/>
            <person name="Kohler A."/>
            <person name="Kuo A."/>
            <person name="Labutti K."/>
            <person name="Pangilinan J."/>
            <person name="Lipzen A."/>
            <person name="Riley R."/>
            <person name="Andreopoulos W."/>
            <person name="He G."/>
            <person name="Johnson J."/>
            <person name="Barry K.W."/>
            <person name="Grigoriev I.V."/>
            <person name="Nagy L."/>
            <person name="Hibbett D."/>
            <person name="Henrissat B."/>
            <person name="Matheny P.B."/>
            <person name="Labbe J."/>
            <person name="Martin F."/>
        </authorList>
    </citation>
    <scope>NUCLEOTIDE SEQUENCE</scope>
    <source>
        <strain evidence="1">FP105234-sp</strain>
    </source>
</reference>
<evidence type="ECO:0000313" key="1">
    <source>
        <dbReference type="EMBL" id="KAI0042390.1"/>
    </source>
</evidence>
<sequence>MQIEGSLKLKEIGEGGTNTYVLCNEIVHLWRKGVDAGPCPSSLAFSVPLPTSFSDEKGSYPLPPTYEAHLTGLPGFTANVDYAVTAVASKTKNIVLSTISSMSVSTPFIYYPRTRPGSPIPPALLSMSSAPGLRETAEWKPHTGTIVARPPGVNAADVTVRFYLPKSQVFCLTRAIPFHISFTGSAVALATLLPFMPSRNGQALSKSCASIRVLRQSSVDVRNDYQPVGTNTELWRVFNIGEGSIHRTGDGRDWLTFSGEILVNPDVNVGGFKAGGLWVKDCIVFSMTPPDSLKGPIGDLRLVVPVRLVTDPWTSAAYVPEVSPAHSEDAIDELAYSPI</sequence>
<reference evidence="1" key="2">
    <citation type="journal article" date="2022" name="New Phytol.">
        <title>Evolutionary transition to the ectomycorrhizal habit in the genomes of a hyperdiverse lineage of mushroom-forming fungi.</title>
        <authorList>
            <person name="Looney B."/>
            <person name="Miyauchi S."/>
            <person name="Morin E."/>
            <person name="Drula E."/>
            <person name="Courty P.E."/>
            <person name="Kohler A."/>
            <person name="Kuo A."/>
            <person name="LaButti K."/>
            <person name="Pangilinan J."/>
            <person name="Lipzen A."/>
            <person name="Riley R."/>
            <person name="Andreopoulos W."/>
            <person name="He G."/>
            <person name="Johnson J."/>
            <person name="Nolan M."/>
            <person name="Tritt A."/>
            <person name="Barry K.W."/>
            <person name="Grigoriev I.V."/>
            <person name="Nagy L.G."/>
            <person name="Hibbett D."/>
            <person name="Henrissat B."/>
            <person name="Matheny P.B."/>
            <person name="Labbe J."/>
            <person name="Martin F.M."/>
        </authorList>
    </citation>
    <scope>NUCLEOTIDE SEQUENCE</scope>
    <source>
        <strain evidence="1">FP105234-sp</strain>
    </source>
</reference>
<protein>
    <submittedName>
        <fullName evidence="1">Uncharacterized protein</fullName>
    </submittedName>
</protein>
<keyword evidence="2" id="KW-1185">Reference proteome</keyword>
<organism evidence="1 2">
    <name type="scientific">Auriscalpium vulgare</name>
    <dbReference type="NCBI Taxonomy" id="40419"/>
    <lineage>
        <taxon>Eukaryota</taxon>
        <taxon>Fungi</taxon>
        <taxon>Dikarya</taxon>
        <taxon>Basidiomycota</taxon>
        <taxon>Agaricomycotina</taxon>
        <taxon>Agaricomycetes</taxon>
        <taxon>Russulales</taxon>
        <taxon>Auriscalpiaceae</taxon>
        <taxon>Auriscalpium</taxon>
    </lineage>
</organism>
<dbReference type="Proteomes" id="UP000814033">
    <property type="component" value="Unassembled WGS sequence"/>
</dbReference>
<dbReference type="EMBL" id="MU276068">
    <property type="protein sequence ID" value="KAI0042390.1"/>
    <property type="molecule type" value="Genomic_DNA"/>
</dbReference>